<proteinExistence type="predicted"/>
<keyword evidence="2" id="KW-0175">Coiled coil</keyword>
<dbReference type="Pfam" id="PF24883">
    <property type="entry name" value="NPHP3_N"/>
    <property type="match status" value="1"/>
</dbReference>
<feature type="coiled-coil region" evidence="2">
    <location>
        <begin position="193"/>
        <end position="220"/>
    </location>
</feature>
<accession>A0A8H7N6G2</accession>
<keyword evidence="1" id="KW-0677">Repeat</keyword>
<dbReference type="EMBL" id="JADCTT010000007">
    <property type="protein sequence ID" value="KAF9749980.1"/>
    <property type="molecule type" value="Genomic_DNA"/>
</dbReference>
<sequence length="392" mass="44868">MAEAFAIIGLTSSILTFIEFGLTITSAARTIYRTVDGKVPEIQELERDLDEIDGRNKEVLKRNTTSPLSKAERQIVSTVKECDNISGDLRKLVARLAKRPAAKSNAWESSRIAIQVVMSRNELETLRQRLLQQDKKIREGLRSLLQRDRHSELIEALSSIQQAHIVHDINHDMKFENLQRQISEISRSEEDNLAKLVAEVTSLRTKVESLNKEAELCRKQARVIKSLYFTEIHRRWDKIEGAAENTNAWLFHSSEVSFSSWLGSDSRSMYCITGLPGSGKSTLMKYAYDHPNTMLGLEKWAGSSRLCRAAFFFWNQGFEMQKSQAGLLQSLLYQIMRQIPSLVSLIEESKQLHEIWQFSELKSLFTQIMSETALTTKFCFFIDGLDEYDGDE</sequence>
<dbReference type="InterPro" id="IPR027417">
    <property type="entry name" value="P-loop_NTPase"/>
</dbReference>
<dbReference type="InterPro" id="IPR056884">
    <property type="entry name" value="NPHP3-like_N"/>
</dbReference>
<name>A0A8H7N6G2_BIOOC</name>
<protein>
    <recommendedName>
        <fullName evidence="3">Nephrocystin 3-like N-terminal domain-containing protein</fullName>
    </recommendedName>
</protein>
<dbReference type="Gene3D" id="3.40.50.300">
    <property type="entry name" value="P-loop containing nucleotide triphosphate hydrolases"/>
    <property type="match status" value="1"/>
</dbReference>
<dbReference type="AlphaFoldDB" id="A0A8H7N6G2"/>
<dbReference type="Proteomes" id="UP000616885">
    <property type="component" value="Unassembled WGS sequence"/>
</dbReference>
<evidence type="ECO:0000256" key="2">
    <source>
        <dbReference type="SAM" id="Coils"/>
    </source>
</evidence>
<comment type="caution">
    <text evidence="4">The sequence shown here is derived from an EMBL/GenBank/DDBJ whole genome shotgun (WGS) entry which is preliminary data.</text>
</comment>
<evidence type="ECO:0000313" key="4">
    <source>
        <dbReference type="EMBL" id="KAF9749980.1"/>
    </source>
</evidence>
<organism evidence="4 5">
    <name type="scientific">Bionectria ochroleuca</name>
    <name type="common">Gliocladium roseum</name>
    <dbReference type="NCBI Taxonomy" id="29856"/>
    <lineage>
        <taxon>Eukaryota</taxon>
        <taxon>Fungi</taxon>
        <taxon>Dikarya</taxon>
        <taxon>Ascomycota</taxon>
        <taxon>Pezizomycotina</taxon>
        <taxon>Sordariomycetes</taxon>
        <taxon>Hypocreomycetidae</taxon>
        <taxon>Hypocreales</taxon>
        <taxon>Bionectriaceae</taxon>
        <taxon>Clonostachys</taxon>
    </lineage>
</organism>
<dbReference type="PANTHER" id="PTHR10039">
    <property type="entry name" value="AMELOGENIN"/>
    <property type="match status" value="1"/>
</dbReference>
<dbReference type="SUPFAM" id="SSF52540">
    <property type="entry name" value="P-loop containing nucleoside triphosphate hydrolases"/>
    <property type="match status" value="1"/>
</dbReference>
<evidence type="ECO:0000259" key="3">
    <source>
        <dbReference type="Pfam" id="PF24883"/>
    </source>
</evidence>
<gene>
    <name evidence="4" type="ORF">IM811_016007</name>
</gene>
<evidence type="ECO:0000256" key="1">
    <source>
        <dbReference type="ARBA" id="ARBA00022737"/>
    </source>
</evidence>
<dbReference type="PANTHER" id="PTHR10039:SF5">
    <property type="entry name" value="NACHT DOMAIN-CONTAINING PROTEIN"/>
    <property type="match status" value="1"/>
</dbReference>
<feature type="domain" description="Nephrocystin 3-like N-terminal" evidence="3">
    <location>
        <begin position="246"/>
        <end position="390"/>
    </location>
</feature>
<reference evidence="4" key="1">
    <citation type="submission" date="2020-10" db="EMBL/GenBank/DDBJ databases">
        <title>High-Quality Genome Resource of Clonostachys rosea strain S41 by Oxford Nanopore Long-Read Sequencing.</title>
        <authorList>
            <person name="Wang H."/>
        </authorList>
    </citation>
    <scope>NUCLEOTIDE SEQUENCE</scope>
    <source>
        <strain evidence="4">S41</strain>
    </source>
</reference>
<evidence type="ECO:0000313" key="5">
    <source>
        <dbReference type="Proteomes" id="UP000616885"/>
    </source>
</evidence>